<organism evidence="7 8">
    <name type="scientific">Diaporthe ampelina</name>
    <dbReference type="NCBI Taxonomy" id="1214573"/>
    <lineage>
        <taxon>Eukaryota</taxon>
        <taxon>Fungi</taxon>
        <taxon>Dikarya</taxon>
        <taxon>Ascomycota</taxon>
        <taxon>Pezizomycotina</taxon>
        <taxon>Sordariomycetes</taxon>
        <taxon>Sordariomycetidae</taxon>
        <taxon>Diaporthales</taxon>
        <taxon>Diaporthaceae</taxon>
        <taxon>Diaporthe</taxon>
    </lineage>
</organism>
<dbReference type="SUPFAM" id="SSF103473">
    <property type="entry name" value="MFS general substrate transporter"/>
    <property type="match status" value="1"/>
</dbReference>
<feature type="compositionally biased region" description="Basic and acidic residues" evidence="5">
    <location>
        <begin position="16"/>
        <end position="34"/>
    </location>
</feature>
<evidence type="ECO:0000313" key="7">
    <source>
        <dbReference type="EMBL" id="KKY29914.1"/>
    </source>
</evidence>
<proteinExistence type="predicted"/>
<dbReference type="PANTHER" id="PTHR23501:SF107">
    <property type="entry name" value="TRANSPORTER, PUTATIVE (AFU_ORTHOLOGUE AFUA_7G04730)-RELATED"/>
    <property type="match status" value="1"/>
</dbReference>
<evidence type="ECO:0000256" key="2">
    <source>
        <dbReference type="ARBA" id="ARBA00022692"/>
    </source>
</evidence>
<dbReference type="EMBL" id="LCUC01000577">
    <property type="protein sequence ID" value="KKY29914.1"/>
    <property type="molecule type" value="Genomic_DNA"/>
</dbReference>
<feature type="transmembrane region" description="Helical" evidence="6">
    <location>
        <begin position="305"/>
        <end position="324"/>
    </location>
</feature>
<reference evidence="7 8" key="1">
    <citation type="submission" date="2015-05" db="EMBL/GenBank/DDBJ databases">
        <title>Distinctive expansion of gene families associated with plant cell wall degradation and secondary metabolism in the genomes of grapevine trunk pathogens.</title>
        <authorList>
            <person name="Lawrence D.P."/>
            <person name="Travadon R."/>
            <person name="Rolshausen P.E."/>
            <person name="Baumgartner K."/>
        </authorList>
    </citation>
    <scope>NUCLEOTIDE SEQUENCE [LARGE SCALE GENOMIC DNA]</scope>
    <source>
        <strain evidence="7">DA912</strain>
    </source>
</reference>
<gene>
    <name evidence="7" type="ORF">UCDDA912_g10151</name>
</gene>
<feature type="transmembrane region" description="Helical" evidence="6">
    <location>
        <begin position="221"/>
        <end position="242"/>
    </location>
</feature>
<dbReference type="InterPro" id="IPR011701">
    <property type="entry name" value="MFS"/>
</dbReference>
<protein>
    <submittedName>
        <fullName evidence="7">Putative siderophore iron transporter mirb</fullName>
    </submittedName>
</protein>
<feature type="transmembrane region" description="Helical" evidence="6">
    <location>
        <begin position="445"/>
        <end position="463"/>
    </location>
</feature>
<dbReference type="AlphaFoldDB" id="A0A0G2F6T1"/>
<feature type="transmembrane region" description="Helical" evidence="6">
    <location>
        <begin position="161"/>
        <end position="179"/>
    </location>
</feature>
<dbReference type="PANTHER" id="PTHR23501">
    <property type="entry name" value="MAJOR FACILITATOR SUPERFAMILY"/>
    <property type="match status" value="1"/>
</dbReference>
<evidence type="ECO:0000256" key="6">
    <source>
        <dbReference type="SAM" id="Phobius"/>
    </source>
</evidence>
<dbReference type="Pfam" id="PF07690">
    <property type="entry name" value="MFS_1"/>
    <property type="match status" value="1"/>
</dbReference>
<feature type="transmembrane region" description="Helical" evidence="6">
    <location>
        <begin position="369"/>
        <end position="391"/>
    </location>
</feature>
<evidence type="ECO:0000256" key="3">
    <source>
        <dbReference type="ARBA" id="ARBA00022989"/>
    </source>
</evidence>
<sequence>MTAQIVPEHVAQPRPEPAHDVEKVAPMEDVHDPSEEQPDSGNEGKQAGVKKIEATTSVWSKKMLWVIFAMIYLVTFVDMLLQSVQSELVPYVTSAFNRHGLLSTTSVVSTIVGGVSNLTIAKVIDIWGRAQGFAIMLLLIVLGMIMKATCQNVETYAAAQTLFWVGHLGLLYTLDIMIADMTTLKNRTIMIGLNTTPTIATTFAGPKIAELFYNNVNFRWAFGAFAIILAGISVPMFVIFVLEERKARKVGILINKDSGRTIWQSCKFYFWEFDGYILNSYSLTSSFLSPFVGVAIAQFGRFKHIAMYSGIPLIALGTGLLTHFRVPDTYVGYLAMCQIFNGAAGGILAMTSHIAIFSTVSHQEIAVVYAIYGLFGSIGASIGLAIAGALWTNVLPQKLEEFLPEGSKNLTSTIYGSLPTQLSYPMGSPIRDAIIEAYSDVQRKMVIAGGCFVPLLAVCVFVWRDINVKKIEQERGRQTKGNVW</sequence>
<dbReference type="GO" id="GO:0022857">
    <property type="term" value="F:transmembrane transporter activity"/>
    <property type="evidence" value="ECO:0007669"/>
    <property type="project" value="InterPro"/>
</dbReference>
<feature type="transmembrane region" description="Helical" evidence="6">
    <location>
        <begin position="101"/>
        <end position="120"/>
    </location>
</feature>
<keyword evidence="8" id="KW-1185">Reference proteome</keyword>
<dbReference type="OrthoDB" id="4078873at2759"/>
<evidence type="ECO:0000313" key="8">
    <source>
        <dbReference type="Proteomes" id="UP000034680"/>
    </source>
</evidence>
<comment type="caution">
    <text evidence="7">The sequence shown here is derived from an EMBL/GenBank/DDBJ whole genome shotgun (WGS) entry which is preliminary data.</text>
</comment>
<accession>A0A0G2F6T1</accession>
<dbReference type="GO" id="GO:0005886">
    <property type="term" value="C:plasma membrane"/>
    <property type="evidence" value="ECO:0007669"/>
    <property type="project" value="TreeGrafter"/>
</dbReference>
<evidence type="ECO:0000256" key="1">
    <source>
        <dbReference type="ARBA" id="ARBA00004141"/>
    </source>
</evidence>
<reference evidence="7 8" key="2">
    <citation type="submission" date="2015-05" db="EMBL/GenBank/DDBJ databases">
        <authorList>
            <person name="Morales-Cruz A."/>
            <person name="Amrine K.C."/>
            <person name="Cantu D."/>
        </authorList>
    </citation>
    <scope>NUCLEOTIDE SEQUENCE [LARGE SCALE GENOMIC DNA]</scope>
    <source>
        <strain evidence="7">DA912</strain>
    </source>
</reference>
<evidence type="ECO:0000256" key="5">
    <source>
        <dbReference type="SAM" id="MobiDB-lite"/>
    </source>
</evidence>
<feature type="transmembrane region" description="Helical" evidence="6">
    <location>
        <begin position="330"/>
        <end position="357"/>
    </location>
</feature>
<dbReference type="Gene3D" id="1.20.1250.20">
    <property type="entry name" value="MFS general substrate transporter like domains"/>
    <property type="match status" value="2"/>
</dbReference>
<keyword evidence="4 6" id="KW-0472">Membrane</keyword>
<dbReference type="Proteomes" id="UP000034680">
    <property type="component" value="Unassembled WGS sequence"/>
</dbReference>
<feature type="transmembrane region" description="Helical" evidence="6">
    <location>
        <begin position="132"/>
        <end position="149"/>
    </location>
</feature>
<name>A0A0G2F6T1_9PEZI</name>
<comment type="subcellular location">
    <subcellularLocation>
        <location evidence="1">Membrane</location>
        <topology evidence="1">Multi-pass membrane protein</topology>
    </subcellularLocation>
</comment>
<feature type="transmembrane region" description="Helical" evidence="6">
    <location>
        <begin position="63"/>
        <end position="81"/>
    </location>
</feature>
<feature type="region of interest" description="Disordered" evidence="5">
    <location>
        <begin position="1"/>
        <end position="48"/>
    </location>
</feature>
<evidence type="ECO:0000256" key="4">
    <source>
        <dbReference type="ARBA" id="ARBA00023136"/>
    </source>
</evidence>
<keyword evidence="2 6" id="KW-0812">Transmembrane</keyword>
<keyword evidence="3 6" id="KW-1133">Transmembrane helix</keyword>
<dbReference type="InterPro" id="IPR036259">
    <property type="entry name" value="MFS_trans_sf"/>
</dbReference>